<name>A0A2U0SHD7_9SPHN</name>
<evidence type="ECO:0000313" key="3">
    <source>
        <dbReference type="EMBL" id="PVX30783.1"/>
    </source>
</evidence>
<dbReference type="RefSeq" id="WP_116470187.1">
    <property type="nucleotide sequence ID" value="NZ_QENQ01000001.1"/>
</dbReference>
<dbReference type="EMBL" id="QENQ01000001">
    <property type="protein sequence ID" value="PVX30783.1"/>
    <property type="molecule type" value="Genomic_DNA"/>
</dbReference>
<feature type="transmembrane region" description="Helical" evidence="2">
    <location>
        <begin position="12"/>
        <end position="34"/>
    </location>
</feature>
<keyword evidence="2" id="KW-0472">Membrane</keyword>
<organism evidence="3 4">
    <name type="scientific">Sphingomonas pokkalii</name>
    <dbReference type="NCBI Taxonomy" id="2175090"/>
    <lineage>
        <taxon>Bacteria</taxon>
        <taxon>Pseudomonadati</taxon>
        <taxon>Pseudomonadota</taxon>
        <taxon>Alphaproteobacteria</taxon>
        <taxon>Sphingomonadales</taxon>
        <taxon>Sphingomonadaceae</taxon>
        <taxon>Sphingomonas</taxon>
    </lineage>
</organism>
<keyword evidence="2" id="KW-1133">Transmembrane helix</keyword>
<evidence type="ECO:0000256" key="1">
    <source>
        <dbReference type="SAM" id="Coils"/>
    </source>
</evidence>
<accession>A0A2U0SHD7</accession>
<comment type="caution">
    <text evidence="3">The sequence shown here is derived from an EMBL/GenBank/DDBJ whole genome shotgun (WGS) entry which is preliminary data.</text>
</comment>
<keyword evidence="1" id="KW-0175">Coiled coil</keyword>
<evidence type="ECO:0000256" key="2">
    <source>
        <dbReference type="SAM" id="Phobius"/>
    </source>
</evidence>
<dbReference type="AlphaFoldDB" id="A0A2U0SHD7"/>
<gene>
    <name evidence="3" type="ORF">DD559_16785</name>
</gene>
<evidence type="ECO:0000313" key="4">
    <source>
        <dbReference type="Proteomes" id="UP000245890"/>
    </source>
</evidence>
<keyword evidence="4" id="KW-1185">Reference proteome</keyword>
<feature type="coiled-coil region" evidence="1">
    <location>
        <begin position="55"/>
        <end position="89"/>
    </location>
</feature>
<dbReference type="OrthoDB" id="7391494at2"/>
<keyword evidence="2" id="KW-0812">Transmembrane</keyword>
<sequence length="109" mass="12358">MIEVQLAPYLPWIILAGIGLGFLGTVGWLFTTWLRVKNGYPLENSWGKAVYPKRDDEAIERIRLLSQENAQLRAELGSVKDRLANVERIVTDGAHQLDREIEALRGRSN</sequence>
<reference evidence="3 4" key="1">
    <citation type="submission" date="2018-05" db="EMBL/GenBank/DDBJ databases">
        <title>Description of Sphingomonas pokkalii sp nov, isolated from the rhizosphere of saline tolerant pokkali rice and its draft genome analysis.</title>
        <authorList>
            <person name="Menon R."/>
            <person name="Kumari S."/>
            <person name="Rameshkumar N."/>
        </authorList>
    </citation>
    <scope>NUCLEOTIDE SEQUENCE [LARGE SCALE GENOMIC DNA]</scope>
    <source>
        <strain evidence="3 4">L3B27</strain>
    </source>
</reference>
<proteinExistence type="predicted"/>
<protein>
    <submittedName>
        <fullName evidence="3">Uncharacterized protein</fullName>
    </submittedName>
</protein>
<dbReference type="Proteomes" id="UP000245890">
    <property type="component" value="Unassembled WGS sequence"/>
</dbReference>